<keyword evidence="1" id="KW-0378">Hydrolase</keyword>
<organism evidence="7 8">
    <name type="scientific">Rhizoctonia solani</name>
    <dbReference type="NCBI Taxonomy" id="456999"/>
    <lineage>
        <taxon>Eukaryota</taxon>
        <taxon>Fungi</taxon>
        <taxon>Dikarya</taxon>
        <taxon>Basidiomycota</taxon>
        <taxon>Agaricomycotina</taxon>
        <taxon>Agaricomycetes</taxon>
        <taxon>Cantharellales</taxon>
        <taxon>Ceratobasidiaceae</taxon>
        <taxon>Rhizoctonia</taxon>
    </lineage>
</organism>
<dbReference type="Pfam" id="PF01734">
    <property type="entry name" value="Patatin"/>
    <property type="match status" value="1"/>
</dbReference>
<evidence type="ECO:0000256" key="2">
    <source>
        <dbReference type="ARBA" id="ARBA00022963"/>
    </source>
</evidence>
<dbReference type="GO" id="GO:0046486">
    <property type="term" value="P:glycerolipid metabolic process"/>
    <property type="evidence" value="ECO:0007669"/>
    <property type="project" value="UniProtKB-ARBA"/>
</dbReference>
<dbReference type="GO" id="GO:0047499">
    <property type="term" value="F:calcium-independent phospholipase A2 activity"/>
    <property type="evidence" value="ECO:0007669"/>
    <property type="project" value="TreeGrafter"/>
</dbReference>
<keyword evidence="2" id="KW-0442">Lipid degradation</keyword>
<reference evidence="7" key="1">
    <citation type="submission" date="2021-01" db="EMBL/GenBank/DDBJ databases">
        <authorList>
            <person name="Kaushik A."/>
        </authorList>
    </citation>
    <scope>NUCLEOTIDE SEQUENCE</scope>
    <source>
        <strain evidence="7">AG5</strain>
    </source>
</reference>
<name>A0A8H3DY43_9AGAM</name>
<dbReference type="Gene3D" id="3.40.1090.10">
    <property type="entry name" value="Cytosolic phospholipase A2 catalytic domain"/>
    <property type="match status" value="1"/>
</dbReference>
<comment type="caution">
    <text evidence="7">The sequence shown here is derived from an EMBL/GenBank/DDBJ whole genome shotgun (WGS) entry which is preliminary data.</text>
</comment>
<feature type="domain" description="PNPLA" evidence="6">
    <location>
        <begin position="14"/>
        <end position="225"/>
    </location>
</feature>
<evidence type="ECO:0000256" key="1">
    <source>
        <dbReference type="ARBA" id="ARBA00022801"/>
    </source>
</evidence>
<evidence type="ECO:0000256" key="5">
    <source>
        <dbReference type="SAM" id="MobiDB-lite"/>
    </source>
</evidence>
<proteinExistence type="predicted"/>
<dbReference type="PROSITE" id="PS51635">
    <property type="entry name" value="PNPLA"/>
    <property type="match status" value="1"/>
</dbReference>
<dbReference type="EMBL" id="CAJNJQ010001579">
    <property type="protein sequence ID" value="CAE7143989.1"/>
    <property type="molecule type" value="Genomic_DNA"/>
</dbReference>
<comment type="caution">
    <text evidence="4">Lacks conserved residue(s) required for the propagation of feature annotation.</text>
</comment>
<sequence>MSDGITNQRGFRLLSLDDGGIKGLSSLYIIQEMMHRLRGQLAQETTGMQPHEIPLPKPCDYFDFIAGVGTGAICAVMLGRLRMGINEAIQAYANLMTTVFSDPKLINRNRGAFKAHSLETELKKLVKNVEGDEDEMLFNSRELHCKVIVYAMSSHNLNDGLPTSFYSYPPRTGSTTECKIWEALRATTSYPEMFKGISVDINGTGVAHRFDHGGLGCSNPTRVLFEEASQLDVNRRVELIVSIGTGHPETIRIAGGQSSGSTMQRVLEASRRMAEGSEQVAEEMQRRFANGEPKYYRLNVQQGLQGVDAREWGRLDEVAANAGAYLRKSEVSLQLDALVARLHERPNLAIASGSTSAAAHRPRNDVQRDVPRPRRALTDKPESGRPDLAAIATVLGVRFISRLKRRANATAERR</sequence>
<dbReference type="SUPFAM" id="SSF52151">
    <property type="entry name" value="FabD/lysophospholipase-like"/>
    <property type="match status" value="1"/>
</dbReference>
<evidence type="ECO:0000256" key="3">
    <source>
        <dbReference type="ARBA" id="ARBA00023098"/>
    </source>
</evidence>
<dbReference type="AlphaFoldDB" id="A0A8H3DY43"/>
<evidence type="ECO:0000313" key="8">
    <source>
        <dbReference type="Proteomes" id="UP000663827"/>
    </source>
</evidence>
<accession>A0A8H3DY43</accession>
<gene>
    <name evidence="7" type="ORF">RDB_LOCUS77943</name>
</gene>
<dbReference type="PANTHER" id="PTHR24185">
    <property type="entry name" value="CALCIUM-INDEPENDENT PHOSPHOLIPASE A2-GAMMA"/>
    <property type="match status" value="1"/>
</dbReference>
<dbReference type="GO" id="GO:0019369">
    <property type="term" value="P:arachidonate metabolic process"/>
    <property type="evidence" value="ECO:0007669"/>
    <property type="project" value="TreeGrafter"/>
</dbReference>
<keyword evidence="3" id="KW-0443">Lipid metabolism</keyword>
<protein>
    <recommendedName>
        <fullName evidence="6">PNPLA domain-containing protein</fullName>
    </recommendedName>
</protein>
<feature type="region of interest" description="Disordered" evidence="5">
    <location>
        <begin position="351"/>
        <end position="384"/>
    </location>
</feature>
<dbReference type="PANTHER" id="PTHR24185:SF1">
    <property type="entry name" value="CALCIUM-INDEPENDENT PHOSPHOLIPASE A2-GAMMA"/>
    <property type="match status" value="1"/>
</dbReference>
<evidence type="ECO:0000256" key="4">
    <source>
        <dbReference type="PROSITE-ProRule" id="PRU01161"/>
    </source>
</evidence>
<dbReference type="GO" id="GO:0016042">
    <property type="term" value="P:lipid catabolic process"/>
    <property type="evidence" value="ECO:0007669"/>
    <property type="project" value="UniProtKB-KW"/>
</dbReference>
<dbReference type="InterPro" id="IPR002641">
    <property type="entry name" value="PNPLA_dom"/>
</dbReference>
<dbReference type="Proteomes" id="UP000663827">
    <property type="component" value="Unassembled WGS sequence"/>
</dbReference>
<evidence type="ECO:0000313" key="7">
    <source>
        <dbReference type="EMBL" id="CAE7143989.1"/>
    </source>
</evidence>
<feature type="compositionally biased region" description="Basic and acidic residues" evidence="5">
    <location>
        <begin position="362"/>
        <end position="384"/>
    </location>
</feature>
<dbReference type="GO" id="GO:0016020">
    <property type="term" value="C:membrane"/>
    <property type="evidence" value="ECO:0007669"/>
    <property type="project" value="TreeGrafter"/>
</dbReference>
<evidence type="ECO:0000259" key="6">
    <source>
        <dbReference type="PROSITE" id="PS51635"/>
    </source>
</evidence>
<dbReference type="InterPro" id="IPR016035">
    <property type="entry name" value="Acyl_Trfase/lysoPLipase"/>
</dbReference>